<evidence type="ECO:0000313" key="1">
    <source>
        <dbReference type="EMBL" id="XBH18906.1"/>
    </source>
</evidence>
<gene>
    <name evidence="1" type="ORF">P8935_06210</name>
</gene>
<reference evidence="1" key="1">
    <citation type="submission" date="2023-03" db="EMBL/GenBank/DDBJ databases">
        <title>Edaphobacter sp.</title>
        <authorList>
            <person name="Huber K.J."/>
            <person name="Papendorf J."/>
            <person name="Pilke C."/>
            <person name="Bunk B."/>
            <person name="Sproeer C."/>
            <person name="Pester M."/>
        </authorList>
    </citation>
    <scope>NUCLEOTIDE SEQUENCE</scope>
    <source>
        <strain evidence="1">DSM 110680</strain>
    </source>
</reference>
<sequence>MQTLTELTALLDKYIAGIPALNLDGEDLEEYSTILLRLQNQVETGEPSERVVRECLAYLEQFKSQAA</sequence>
<protein>
    <submittedName>
        <fullName evidence="1">Uncharacterized protein</fullName>
    </submittedName>
</protein>
<dbReference type="EMBL" id="CP121196">
    <property type="protein sequence ID" value="XBH18906.1"/>
    <property type="molecule type" value="Genomic_DNA"/>
</dbReference>
<dbReference type="AlphaFoldDB" id="A0AAU7DNL5"/>
<accession>A0AAU7DNL5</accession>
<organism evidence="1">
    <name type="scientific">Telmatobacter sp. DSM 110680</name>
    <dbReference type="NCBI Taxonomy" id="3036704"/>
    <lineage>
        <taxon>Bacteria</taxon>
        <taxon>Pseudomonadati</taxon>
        <taxon>Acidobacteriota</taxon>
        <taxon>Terriglobia</taxon>
        <taxon>Terriglobales</taxon>
        <taxon>Acidobacteriaceae</taxon>
        <taxon>Telmatobacter</taxon>
    </lineage>
</organism>
<dbReference type="RefSeq" id="WP_348264124.1">
    <property type="nucleotide sequence ID" value="NZ_CP121196.1"/>
</dbReference>
<name>A0AAU7DNL5_9BACT</name>
<proteinExistence type="predicted"/>